<evidence type="ECO:0000259" key="2">
    <source>
        <dbReference type="Pfam" id="PF12638"/>
    </source>
</evidence>
<keyword evidence="1" id="KW-0809">Transit peptide</keyword>
<dbReference type="AlphaFoldDB" id="A0A7X0LWZ4"/>
<proteinExistence type="predicted"/>
<dbReference type="PANTHER" id="PTHR31750">
    <property type="entry name" value="PROTEIN STAY-GREEN 1, CHLOROPLASTIC-RELATED"/>
    <property type="match status" value="1"/>
</dbReference>
<gene>
    <name evidence="3" type="ORF">HNR53_003917</name>
</gene>
<comment type="caution">
    <text evidence="3">The sequence shown here is derived from an EMBL/GenBank/DDBJ whole genome shotgun (WGS) entry which is preliminary data.</text>
</comment>
<evidence type="ECO:0000313" key="4">
    <source>
        <dbReference type="Proteomes" id="UP000531594"/>
    </source>
</evidence>
<evidence type="ECO:0000313" key="3">
    <source>
        <dbReference type="EMBL" id="MBB6447238.1"/>
    </source>
</evidence>
<dbReference type="Proteomes" id="UP000531594">
    <property type="component" value="Unassembled WGS sequence"/>
</dbReference>
<organism evidence="3 4">
    <name type="scientific">Bacillus benzoevorans</name>
    <dbReference type="NCBI Taxonomy" id="1456"/>
    <lineage>
        <taxon>Bacteria</taxon>
        <taxon>Bacillati</taxon>
        <taxon>Bacillota</taxon>
        <taxon>Bacilli</taxon>
        <taxon>Bacillales</taxon>
        <taxon>Bacillaceae</taxon>
        <taxon>Bacillus</taxon>
    </lineage>
</organism>
<keyword evidence="4" id="KW-1185">Reference proteome</keyword>
<protein>
    <recommendedName>
        <fullName evidence="2">Staygreen protein domain-containing protein</fullName>
    </recommendedName>
</protein>
<dbReference type="InterPro" id="IPR024438">
    <property type="entry name" value="Staygreen"/>
</dbReference>
<dbReference type="Pfam" id="PF12638">
    <property type="entry name" value="Staygreen"/>
    <property type="match status" value="1"/>
</dbReference>
<accession>A0A7X0LWZ4</accession>
<feature type="domain" description="Staygreen protein" evidence="2">
    <location>
        <begin position="5"/>
        <end position="151"/>
    </location>
</feature>
<name>A0A7X0LWZ4_9BACI</name>
<dbReference type="EMBL" id="JACHGK010000018">
    <property type="protein sequence ID" value="MBB6447238.1"/>
    <property type="molecule type" value="Genomic_DNA"/>
</dbReference>
<sequence>MMAAFNPEKLFVRMIPPANSAQPINRRKYTLTHSDKTAQIFLDIGFDYNYEAINKSMRDEVLAEWRRTGSGGFNLLGKAYVDGGEFSQAAAERRLNIFKKEMDTAIRAMVYGDLPFLRRYPVLLDAPIYIEYESSFPQYQQTFYYGTPRKYLA</sequence>
<reference evidence="3 4" key="1">
    <citation type="submission" date="2020-08" db="EMBL/GenBank/DDBJ databases">
        <title>Genomic Encyclopedia of Type Strains, Phase IV (KMG-IV): sequencing the most valuable type-strain genomes for metagenomic binning, comparative biology and taxonomic classification.</title>
        <authorList>
            <person name="Goeker M."/>
        </authorList>
    </citation>
    <scope>NUCLEOTIDE SEQUENCE [LARGE SCALE GENOMIC DNA]</scope>
    <source>
        <strain evidence="3 4">DSM 5391</strain>
    </source>
</reference>
<evidence type="ECO:0000256" key="1">
    <source>
        <dbReference type="ARBA" id="ARBA00022946"/>
    </source>
</evidence>
<dbReference type="PANTHER" id="PTHR31750:SF4">
    <property type="entry name" value="LP06106P"/>
    <property type="match status" value="1"/>
</dbReference>
<dbReference type="RefSeq" id="WP_246439684.1">
    <property type="nucleotide sequence ID" value="NZ_JACHGK010000018.1"/>
</dbReference>